<feature type="transmembrane region" description="Helical" evidence="10">
    <location>
        <begin position="153"/>
        <end position="172"/>
    </location>
</feature>
<evidence type="ECO:0000256" key="2">
    <source>
        <dbReference type="ARBA" id="ARBA00022448"/>
    </source>
</evidence>
<dbReference type="InterPro" id="IPR054864">
    <property type="entry name" value="OppC_permease"/>
</dbReference>
<feature type="transmembrane region" description="Helical" evidence="10">
    <location>
        <begin position="118"/>
        <end position="141"/>
    </location>
</feature>
<evidence type="ECO:0000313" key="13">
    <source>
        <dbReference type="Proteomes" id="UP000014984"/>
    </source>
</evidence>
<keyword evidence="13" id="KW-1185">Reference proteome</keyword>
<dbReference type="EMBL" id="CP005074">
    <property type="protein sequence ID" value="AGR41468.1"/>
    <property type="molecule type" value="Genomic_DNA"/>
</dbReference>
<reference evidence="12 13" key="1">
    <citation type="journal article" date="2013" name="Genome Biol. Evol.">
        <title>Comparison of metabolic capacities and inference of gene content evolution in mosquito-associated Spiroplasma diminutum and S. taiwanense.</title>
        <authorList>
            <person name="Lo W.S."/>
            <person name="Ku C."/>
            <person name="Chen L.L."/>
            <person name="Chang T.H."/>
            <person name="Kuo C.H."/>
        </authorList>
    </citation>
    <scope>NUCLEOTIDE SEQUENCE [LARGE SCALE GENOMIC DNA]</scope>
    <source>
        <strain evidence="12">CT-1</strain>
    </source>
</reference>
<dbReference type="GO" id="GO:0015031">
    <property type="term" value="P:protein transport"/>
    <property type="evidence" value="ECO:0007669"/>
    <property type="project" value="UniProtKB-KW"/>
</dbReference>
<dbReference type="OrthoDB" id="9797472at2"/>
<dbReference type="InterPro" id="IPR050366">
    <property type="entry name" value="BP-dependent_transpt_permease"/>
</dbReference>
<feature type="transmembrane region" description="Helical" evidence="10">
    <location>
        <begin position="178"/>
        <end position="197"/>
    </location>
</feature>
<dbReference type="RefSeq" id="WP_020834607.1">
    <property type="nucleotide sequence ID" value="NC_021846.1"/>
</dbReference>
<evidence type="ECO:0000313" key="12">
    <source>
        <dbReference type="EMBL" id="AGR41468.1"/>
    </source>
</evidence>
<accession>S5MCM2</accession>
<dbReference type="PANTHER" id="PTHR43386:SF24">
    <property type="entry name" value="OLIGOPEPTIDE TRANSPORT SYSTEM PERMEASE PROTEIN AMID"/>
    <property type="match status" value="1"/>
</dbReference>
<evidence type="ECO:0000256" key="7">
    <source>
        <dbReference type="ARBA" id="ARBA00022989"/>
    </source>
</evidence>
<protein>
    <submittedName>
        <fullName evidence="12">Oligopeptide ABC transporter permease</fullName>
    </submittedName>
</protein>
<proteinExistence type="inferred from homology"/>
<organism evidence="12 13">
    <name type="scientific">Spiroplasma taiwanense CT-1</name>
    <dbReference type="NCBI Taxonomy" id="1276220"/>
    <lineage>
        <taxon>Bacteria</taxon>
        <taxon>Bacillati</taxon>
        <taxon>Mycoplasmatota</taxon>
        <taxon>Mollicutes</taxon>
        <taxon>Entomoplasmatales</taxon>
        <taxon>Spiroplasmataceae</taxon>
        <taxon>Spiroplasma</taxon>
    </lineage>
</organism>
<dbReference type="GO" id="GO:0055085">
    <property type="term" value="P:transmembrane transport"/>
    <property type="evidence" value="ECO:0007669"/>
    <property type="project" value="InterPro"/>
</dbReference>
<dbReference type="eggNOG" id="COG1173">
    <property type="taxonomic scope" value="Bacteria"/>
</dbReference>
<dbReference type="GO" id="GO:0015833">
    <property type="term" value="P:peptide transport"/>
    <property type="evidence" value="ECO:0007669"/>
    <property type="project" value="UniProtKB-KW"/>
</dbReference>
<name>S5MCM2_9MOLU</name>
<keyword evidence="3" id="KW-1003">Cell membrane</keyword>
<evidence type="ECO:0000256" key="9">
    <source>
        <dbReference type="ARBA" id="ARBA00024202"/>
    </source>
</evidence>
<keyword evidence="7 10" id="KW-1133">Transmembrane helix</keyword>
<dbReference type="SUPFAM" id="SSF161098">
    <property type="entry name" value="MetI-like"/>
    <property type="match status" value="1"/>
</dbReference>
<evidence type="ECO:0000256" key="5">
    <source>
        <dbReference type="ARBA" id="ARBA00022856"/>
    </source>
</evidence>
<dbReference type="GO" id="GO:0005886">
    <property type="term" value="C:plasma membrane"/>
    <property type="evidence" value="ECO:0007669"/>
    <property type="project" value="UniProtKB-SubCell"/>
</dbReference>
<dbReference type="PROSITE" id="PS50928">
    <property type="entry name" value="ABC_TM1"/>
    <property type="match status" value="1"/>
</dbReference>
<dbReference type="InterPro" id="IPR035906">
    <property type="entry name" value="MetI-like_sf"/>
</dbReference>
<dbReference type="AlphaFoldDB" id="S5MCM2"/>
<feature type="transmembrane region" description="Helical" evidence="10">
    <location>
        <begin position="287"/>
        <end position="310"/>
    </location>
</feature>
<dbReference type="CDD" id="cd06261">
    <property type="entry name" value="TM_PBP2"/>
    <property type="match status" value="1"/>
</dbReference>
<dbReference type="Gene3D" id="1.10.3720.10">
    <property type="entry name" value="MetI-like"/>
    <property type="match status" value="1"/>
</dbReference>
<evidence type="ECO:0000256" key="10">
    <source>
        <dbReference type="RuleBase" id="RU363032"/>
    </source>
</evidence>
<evidence type="ECO:0000256" key="4">
    <source>
        <dbReference type="ARBA" id="ARBA00022692"/>
    </source>
</evidence>
<keyword evidence="5" id="KW-0571">Peptide transport</keyword>
<evidence type="ECO:0000256" key="8">
    <source>
        <dbReference type="ARBA" id="ARBA00023136"/>
    </source>
</evidence>
<dbReference type="Pfam" id="PF12911">
    <property type="entry name" value="OppC_N"/>
    <property type="match status" value="1"/>
</dbReference>
<evidence type="ECO:0000256" key="6">
    <source>
        <dbReference type="ARBA" id="ARBA00022927"/>
    </source>
</evidence>
<gene>
    <name evidence="12" type="primary">oppC</name>
    <name evidence="12" type="ORF">STAIW_v1c08820</name>
</gene>
<dbReference type="HOGENOM" id="CLU_028518_1_0_14"/>
<dbReference type="Pfam" id="PF00528">
    <property type="entry name" value="BPD_transp_1"/>
    <property type="match status" value="1"/>
</dbReference>
<keyword evidence="4 10" id="KW-0812">Transmembrane</keyword>
<feature type="transmembrane region" description="Helical" evidence="10">
    <location>
        <begin position="228"/>
        <end position="250"/>
    </location>
</feature>
<dbReference type="InterPro" id="IPR000515">
    <property type="entry name" value="MetI-like"/>
</dbReference>
<evidence type="ECO:0000259" key="11">
    <source>
        <dbReference type="PROSITE" id="PS50928"/>
    </source>
</evidence>
<keyword evidence="2 10" id="KW-0813">Transport</keyword>
<feature type="transmembrane region" description="Helical" evidence="10">
    <location>
        <begin position="54"/>
        <end position="79"/>
    </location>
</feature>
<sequence length="323" mass="35795">MKVILNKNTNYDFEKLDSELFLIVGEDKVTAEHIVTKPYSYWKSVFLKVFKNPAFLISLVLIILIIICSMTIALGQYAIPTYPDGPINQAPSSEHWFGIGKMGEDLWNKTWIATRTTLLFTVIIVLIQIVLGIIIGSIWGYNTRFDIAFIEAIRFISIIPQLVLWLFIIFLFSGNRGMWVAVLAVSITNWIGLASLIRFQILLNKSKEFNIASKVLGSKGGKIIRKNILPSILPIIVQSIAFSIPAAIGIDSSLAYLGFGFVSVSDAKSASLGSMLTDLLSGSDWQIAPHLLIVPVVFIGGLSLVFYIVGKIFADSLDPKNHR</sequence>
<dbReference type="KEGG" id="stai:STAIW_v1c08820"/>
<feature type="domain" description="ABC transmembrane type-1" evidence="11">
    <location>
        <begin position="114"/>
        <end position="310"/>
    </location>
</feature>
<dbReference type="InterPro" id="IPR025966">
    <property type="entry name" value="OppC_N"/>
</dbReference>
<dbReference type="PANTHER" id="PTHR43386">
    <property type="entry name" value="OLIGOPEPTIDE TRANSPORT SYSTEM PERMEASE PROTEIN APPC"/>
    <property type="match status" value="1"/>
</dbReference>
<dbReference type="NCBIfam" id="NF043080">
    <property type="entry name" value="MMSYN1_0166"/>
    <property type="match status" value="1"/>
</dbReference>
<comment type="similarity">
    <text evidence="9">Belongs to the binding-protein-dependent transport system permease family. OppBC subfamily.</text>
</comment>
<evidence type="ECO:0000256" key="1">
    <source>
        <dbReference type="ARBA" id="ARBA00004651"/>
    </source>
</evidence>
<evidence type="ECO:0000256" key="3">
    <source>
        <dbReference type="ARBA" id="ARBA00022475"/>
    </source>
</evidence>
<comment type="subcellular location">
    <subcellularLocation>
        <location evidence="1 10">Cell membrane</location>
        <topology evidence="1 10">Multi-pass membrane protein</topology>
    </subcellularLocation>
</comment>
<keyword evidence="8 10" id="KW-0472">Membrane</keyword>
<dbReference type="PATRIC" id="fig|1276220.3.peg.900"/>
<dbReference type="Proteomes" id="UP000014984">
    <property type="component" value="Chromosome"/>
</dbReference>
<keyword evidence="6" id="KW-0653">Protein transport</keyword>
<dbReference type="STRING" id="1276220.STAIW_v1c08820"/>